<dbReference type="AlphaFoldDB" id="A0A1T4PJV1"/>
<evidence type="ECO:0000313" key="3">
    <source>
        <dbReference type="Proteomes" id="UP000243297"/>
    </source>
</evidence>
<dbReference type="STRING" id="118967.SAMN02745191_2062"/>
<dbReference type="Proteomes" id="UP000243297">
    <property type="component" value="Unassembled WGS sequence"/>
</dbReference>
<feature type="transmembrane region" description="Helical" evidence="1">
    <location>
        <begin position="308"/>
        <end position="335"/>
    </location>
</feature>
<evidence type="ECO:0000313" key="2">
    <source>
        <dbReference type="EMBL" id="SJZ91537.1"/>
    </source>
</evidence>
<dbReference type="RefSeq" id="WP_078712459.1">
    <property type="nucleotide sequence ID" value="NZ_FUWY01000006.1"/>
</dbReference>
<feature type="transmembrane region" description="Helical" evidence="1">
    <location>
        <begin position="82"/>
        <end position="101"/>
    </location>
</feature>
<reference evidence="3" key="1">
    <citation type="submission" date="2017-02" db="EMBL/GenBank/DDBJ databases">
        <authorList>
            <person name="Varghese N."/>
            <person name="Submissions S."/>
        </authorList>
    </citation>
    <scope>NUCLEOTIDE SEQUENCE [LARGE SCALE GENOMIC DNA]</scope>
    <source>
        <strain evidence="3">ATCC 25662</strain>
    </source>
</reference>
<keyword evidence="1" id="KW-0812">Transmembrane</keyword>
<feature type="transmembrane region" description="Helical" evidence="1">
    <location>
        <begin position="121"/>
        <end position="142"/>
    </location>
</feature>
<protein>
    <submittedName>
        <fullName evidence="2">Uncharacterized protein</fullName>
    </submittedName>
</protein>
<organism evidence="2 3">
    <name type="scientific">Anaerorhabdus furcosa</name>
    <dbReference type="NCBI Taxonomy" id="118967"/>
    <lineage>
        <taxon>Bacteria</taxon>
        <taxon>Bacillati</taxon>
        <taxon>Bacillota</taxon>
        <taxon>Erysipelotrichia</taxon>
        <taxon>Erysipelotrichales</taxon>
        <taxon>Erysipelotrichaceae</taxon>
        <taxon>Anaerorhabdus</taxon>
    </lineage>
</organism>
<feature type="transmembrane region" description="Helical" evidence="1">
    <location>
        <begin position="378"/>
        <end position="397"/>
    </location>
</feature>
<keyword evidence="1" id="KW-0472">Membrane</keyword>
<feature type="transmembrane region" description="Helical" evidence="1">
    <location>
        <begin position="188"/>
        <end position="208"/>
    </location>
</feature>
<sequence>MNKLFRYFRIKSSYFLYLYFYLFILISWWDSNSAFSTVVYSIGLFLICEYFQVYFDFDYQKSFTNKVQLLDLLPVNKKTYQLAQTMLVIGFIVLNTLLLLFSRYQLPFILTRLSIRRTDDVLYFVEFYWIFISLIYFLFHLWETYFAKDIRKITSVRFIFLFATTLMSLITLLLTIPNEYTNRSVISGWTSIILVSVGIIGIVSFILFGKYFNDYRKKYKQFKLSKLTIWNIRKLSKLQIETGVKEIAYLGFFSSIFYNMIFLGNQIEFFMILFLSLVALFLSVTKNVNQYFRRGSLLKMMPFTRKEVYVSSIVGMFMDWLLYAVLFIGTLYVVYFFRGNTNFNIDVSLGVVIATVIVHIVLFYILNKTLLSADGMMYGIFGGFVLFPIFIFFNSLIDFVNTNLGVSMAVLGMMLILLPFSLRNQYKKAMIK</sequence>
<feature type="transmembrane region" description="Helical" evidence="1">
    <location>
        <begin position="35"/>
        <end position="55"/>
    </location>
</feature>
<proteinExistence type="predicted"/>
<gene>
    <name evidence="2" type="ORF">SAMN02745191_2062</name>
</gene>
<feature type="transmembrane region" description="Helical" evidence="1">
    <location>
        <begin position="347"/>
        <end position="366"/>
    </location>
</feature>
<feature type="transmembrane region" description="Helical" evidence="1">
    <location>
        <begin position="12"/>
        <end position="29"/>
    </location>
</feature>
<keyword evidence="3" id="KW-1185">Reference proteome</keyword>
<feature type="transmembrane region" description="Helical" evidence="1">
    <location>
        <begin position="403"/>
        <end position="422"/>
    </location>
</feature>
<feature type="transmembrane region" description="Helical" evidence="1">
    <location>
        <begin position="269"/>
        <end position="288"/>
    </location>
</feature>
<keyword evidence="1" id="KW-1133">Transmembrane helix</keyword>
<dbReference type="EMBL" id="FUWY01000006">
    <property type="protein sequence ID" value="SJZ91537.1"/>
    <property type="molecule type" value="Genomic_DNA"/>
</dbReference>
<name>A0A1T4PJV1_9FIRM</name>
<evidence type="ECO:0000256" key="1">
    <source>
        <dbReference type="SAM" id="Phobius"/>
    </source>
</evidence>
<accession>A0A1T4PJV1</accession>
<feature type="transmembrane region" description="Helical" evidence="1">
    <location>
        <begin position="247"/>
        <end position="263"/>
    </location>
</feature>
<feature type="transmembrane region" description="Helical" evidence="1">
    <location>
        <begin position="154"/>
        <end position="176"/>
    </location>
</feature>